<evidence type="ECO:0000256" key="1">
    <source>
        <dbReference type="ARBA" id="ARBA00023015"/>
    </source>
</evidence>
<feature type="domain" description="HTH araC/xylS-type" evidence="4">
    <location>
        <begin position="314"/>
        <end position="416"/>
    </location>
</feature>
<evidence type="ECO:0000256" key="2">
    <source>
        <dbReference type="ARBA" id="ARBA00023125"/>
    </source>
</evidence>
<dbReference type="STRING" id="1298598.JCM21714_1831"/>
<organism evidence="5 6">
    <name type="scientific">Gracilibacillus boraciitolerans JCM 21714</name>
    <dbReference type="NCBI Taxonomy" id="1298598"/>
    <lineage>
        <taxon>Bacteria</taxon>
        <taxon>Bacillati</taxon>
        <taxon>Bacillota</taxon>
        <taxon>Bacilli</taxon>
        <taxon>Bacillales</taxon>
        <taxon>Bacillaceae</taxon>
        <taxon>Gracilibacillus</taxon>
    </lineage>
</organism>
<dbReference type="eggNOG" id="COG2207">
    <property type="taxonomic scope" value="Bacteria"/>
</dbReference>
<accession>W4VHW9</accession>
<dbReference type="Pfam" id="PF12833">
    <property type="entry name" value="HTH_18"/>
    <property type="match status" value="1"/>
</dbReference>
<keyword evidence="1" id="KW-0805">Transcription regulation</keyword>
<dbReference type="InterPro" id="IPR018060">
    <property type="entry name" value="HTH_AraC"/>
</dbReference>
<dbReference type="OrthoDB" id="9794370at2"/>
<dbReference type="Proteomes" id="UP000019102">
    <property type="component" value="Unassembled WGS sequence"/>
</dbReference>
<keyword evidence="2" id="KW-0238">DNA-binding</keyword>
<name>W4VHW9_9BACI</name>
<reference evidence="5 6" key="1">
    <citation type="journal article" date="2014" name="Genome Announc.">
        <title>Draft Genome Sequence of the Boron-Tolerant and Moderately Halotolerant Bacterium Gracilibacillus boraciitolerans JCM 21714T.</title>
        <authorList>
            <person name="Ahmed I."/>
            <person name="Oshima K."/>
            <person name="Suda W."/>
            <person name="Kitamura K."/>
            <person name="Iida T."/>
            <person name="Ohmori Y."/>
            <person name="Fujiwara T."/>
            <person name="Hattori M."/>
            <person name="Ohkuma M."/>
        </authorList>
    </citation>
    <scope>NUCLEOTIDE SEQUENCE [LARGE SCALE GENOMIC DNA]</scope>
    <source>
        <strain evidence="5 6">JCM 21714</strain>
    </source>
</reference>
<sequence length="420" mass="50022">MRFGVKHYLLKPCNESNIVEALKDVVKEKQNEEEAESYMKLMEEEVTKNTVSEKEEILKQFFLYQQVTDDLKEKMKSLIEEVYPSERFYFCTIYIDSLLTYDHITDVIESIQIQLNESKAIITFIENKIIMMMSTSIPEEEVNLLITCLLQPHEHEYSIVSTPPFAKENIDKIPKLDEMIQQLFYQPTYTVINHQSWLSFHEHLSADLEIDLEKIMFYLKKQQQQQAMQYLQNFINKLKRHRISPKVTRVYFIQIYLLLMTRHSQYTTENRVQAIGGELEDLQHLTEYVEFFENLFNRMIEQVEHPKKYSQVVKQMLQSIDEQIENSELSLQWLATNCLYMNADYLGKTFKKEIGQRFSSYVTNARINKAVEIIEEEQDIKVFELAERLGFGNNPQYFSQLFKRMKGFTPSEIIRSNERD</sequence>
<dbReference type="EMBL" id="BAVS01000007">
    <property type="protein sequence ID" value="GAE92812.1"/>
    <property type="molecule type" value="Genomic_DNA"/>
</dbReference>
<dbReference type="PANTHER" id="PTHR43280:SF28">
    <property type="entry name" value="HTH-TYPE TRANSCRIPTIONAL ACTIVATOR RHAS"/>
    <property type="match status" value="1"/>
</dbReference>
<proteinExistence type="predicted"/>
<evidence type="ECO:0000313" key="6">
    <source>
        <dbReference type="Proteomes" id="UP000019102"/>
    </source>
</evidence>
<dbReference type="SMART" id="SM00342">
    <property type="entry name" value="HTH_ARAC"/>
    <property type="match status" value="1"/>
</dbReference>
<keyword evidence="6" id="KW-1185">Reference proteome</keyword>
<evidence type="ECO:0000256" key="3">
    <source>
        <dbReference type="ARBA" id="ARBA00023163"/>
    </source>
</evidence>
<dbReference type="GO" id="GO:0043565">
    <property type="term" value="F:sequence-specific DNA binding"/>
    <property type="evidence" value="ECO:0007669"/>
    <property type="project" value="InterPro"/>
</dbReference>
<dbReference type="PROSITE" id="PS01124">
    <property type="entry name" value="HTH_ARAC_FAMILY_2"/>
    <property type="match status" value="1"/>
</dbReference>
<evidence type="ECO:0000259" key="4">
    <source>
        <dbReference type="PROSITE" id="PS01124"/>
    </source>
</evidence>
<gene>
    <name evidence="5" type="ORF">JCM21714_1831</name>
</gene>
<keyword evidence="3" id="KW-0804">Transcription</keyword>
<dbReference type="SUPFAM" id="SSF46689">
    <property type="entry name" value="Homeodomain-like"/>
    <property type="match status" value="1"/>
</dbReference>
<protein>
    <submittedName>
        <fullName evidence="5">Two-component response regulator</fullName>
    </submittedName>
</protein>
<comment type="caution">
    <text evidence="5">The sequence shown here is derived from an EMBL/GenBank/DDBJ whole genome shotgun (WGS) entry which is preliminary data.</text>
</comment>
<dbReference type="InterPro" id="IPR009057">
    <property type="entry name" value="Homeodomain-like_sf"/>
</dbReference>
<dbReference type="AlphaFoldDB" id="W4VHW9"/>
<dbReference type="Gene3D" id="1.10.10.60">
    <property type="entry name" value="Homeodomain-like"/>
    <property type="match status" value="2"/>
</dbReference>
<dbReference type="PANTHER" id="PTHR43280">
    <property type="entry name" value="ARAC-FAMILY TRANSCRIPTIONAL REGULATOR"/>
    <property type="match status" value="1"/>
</dbReference>
<dbReference type="GO" id="GO:0003700">
    <property type="term" value="F:DNA-binding transcription factor activity"/>
    <property type="evidence" value="ECO:0007669"/>
    <property type="project" value="InterPro"/>
</dbReference>
<evidence type="ECO:0000313" key="5">
    <source>
        <dbReference type="EMBL" id="GAE92812.1"/>
    </source>
</evidence>